<sequence>MISRENKVSSEKKKAKESQQRYLIFGQGHSDKALESKRDNQNNASYNCYCMPPHFNTSELINHFGIDVLKLLNSLLNLSDSALESLQSITNVLAVSALTLLLSDAVDECVNHLLRFTVARSGFSISSSAIFSNRRQEISYSNSLSQEVTISVWA</sequence>
<protein>
    <submittedName>
        <fullName evidence="1">Uncharacterized protein</fullName>
    </submittedName>
</protein>
<proteinExistence type="predicted"/>
<keyword evidence="2" id="KW-1185">Reference proteome</keyword>
<gene>
    <name evidence="1" type="ORF">CUMW_167090</name>
</gene>
<evidence type="ECO:0000313" key="1">
    <source>
        <dbReference type="EMBL" id="GAY55829.1"/>
    </source>
</evidence>
<dbReference type="AlphaFoldDB" id="A0A2H5PTY3"/>
<accession>A0A2H5PTY3</accession>
<dbReference type="Proteomes" id="UP000236630">
    <property type="component" value="Unassembled WGS sequence"/>
</dbReference>
<comment type="caution">
    <text evidence="1">The sequence shown here is derived from an EMBL/GenBank/DDBJ whole genome shotgun (WGS) entry which is preliminary data.</text>
</comment>
<name>A0A2H5PTY3_CITUN</name>
<reference evidence="1 2" key="1">
    <citation type="journal article" date="2017" name="Front. Genet.">
        <title>Draft sequencing of the heterozygous diploid genome of Satsuma (Citrus unshiu Marc.) using a hybrid assembly approach.</title>
        <authorList>
            <person name="Shimizu T."/>
            <person name="Tanizawa Y."/>
            <person name="Mochizuki T."/>
            <person name="Nagasaki H."/>
            <person name="Yoshioka T."/>
            <person name="Toyoda A."/>
            <person name="Fujiyama A."/>
            <person name="Kaminuma E."/>
            <person name="Nakamura Y."/>
        </authorList>
    </citation>
    <scope>NUCLEOTIDE SEQUENCE [LARGE SCALE GENOMIC DNA]</scope>
    <source>
        <strain evidence="2">cv. Miyagawa wase</strain>
    </source>
</reference>
<evidence type="ECO:0000313" key="2">
    <source>
        <dbReference type="Proteomes" id="UP000236630"/>
    </source>
</evidence>
<dbReference type="EMBL" id="BDQV01000126">
    <property type="protein sequence ID" value="GAY55829.1"/>
    <property type="molecule type" value="Genomic_DNA"/>
</dbReference>
<organism evidence="1 2">
    <name type="scientific">Citrus unshiu</name>
    <name type="common">Satsuma mandarin</name>
    <name type="synonym">Citrus nobilis var. unshiu</name>
    <dbReference type="NCBI Taxonomy" id="55188"/>
    <lineage>
        <taxon>Eukaryota</taxon>
        <taxon>Viridiplantae</taxon>
        <taxon>Streptophyta</taxon>
        <taxon>Embryophyta</taxon>
        <taxon>Tracheophyta</taxon>
        <taxon>Spermatophyta</taxon>
        <taxon>Magnoliopsida</taxon>
        <taxon>eudicotyledons</taxon>
        <taxon>Gunneridae</taxon>
        <taxon>Pentapetalae</taxon>
        <taxon>rosids</taxon>
        <taxon>malvids</taxon>
        <taxon>Sapindales</taxon>
        <taxon>Rutaceae</taxon>
        <taxon>Aurantioideae</taxon>
        <taxon>Citrus</taxon>
    </lineage>
</organism>